<dbReference type="PANTHER" id="PTHR24384">
    <property type="entry name" value="FINGER PUTATIVE TRANSCRIPTION FACTOR FAMILY-RELATED"/>
    <property type="match status" value="1"/>
</dbReference>
<dbReference type="InterPro" id="IPR050752">
    <property type="entry name" value="C2H2-ZF_domain"/>
</dbReference>
<evidence type="ECO:0000256" key="2">
    <source>
        <dbReference type="ARBA" id="ARBA00004123"/>
    </source>
</evidence>
<dbReference type="SMART" id="SM00349">
    <property type="entry name" value="KRAB"/>
    <property type="match status" value="1"/>
</dbReference>
<gene>
    <name evidence="16" type="ORF">PAL_GLEAN10003986</name>
</gene>
<accession>L5KM38</accession>
<feature type="compositionally biased region" description="Basic and acidic residues" evidence="13">
    <location>
        <begin position="222"/>
        <end position="237"/>
    </location>
</feature>
<feature type="domain" description="C2H2-type" evidence="14">
    <location>
        <begin position="902"/>
        <end position="929"/>
    </location>
</feature>
<dbReference type="FunFam" id="3.30.160.60:FF:001534">
    <property type="entry name" value="zinc finger protein 227 isoform X1"/>
    <property type="match status" value="1"/>
</dbReference>
<dbReference type="CDD" id="cd07765">
    <property type="entry name" value="KRAB_A-box"/>
    <property type="match status" value="1"/>
</dbReference>
<keyword evidence="4" id="KW-0479">Metal-binding</keyword>
<dbReference type="Pfam" id="PF01352">
    <property type="entry name" value="KRAB"/>
    <property type="match status" value="1"/>
</dbReference>
<dbReference type="SMART" id="SM00355">
    <property type="entry name" value="ZnF_C2H2"/>
    <property type="match status" value="15"/>
</dbReference>
<dbReference type="SUPFAM" id="SSF57667">
    <property type="entry name" value="beta-beta-alpha zinc fingers"/>
    <property type="match status" value="10"/>
</dbReference>
<evidence type="ECO:0000259" key="14">
    <source>
        <dbReference type="PROSITE" id="PS50157"/>
    </source>
</evidence>
<feature type="domain" description="C2H2-type" evidence="14">
    <location>
        <begin position="1014"/>
        <end position="1041"/>
    </location>
</feature>
<dbReference type="EMBL" id="KB030659">
    <property type="protein sequence ID" value="ELK12719.1"/>
    <property type="molecule type" value="Genomic_DNA"/>
</dbReference>
<sequence>MAPQTLIGCFRAQTSDEELPQLFVLFGRLRLRHNDRRRGDFNNACQAASTDRKDQNEYLGSPEVCEDCWAELCRLPHALGILPAQPSGLRLSLGKKEKMTKLQETVTFKDVAVVFTEEELGLLDAAQRKLYRDVTLENFRNLVSVGEDGRPLSPSVSLPGCLCAQLFEALGLLKSFSEPGHLRVLIIPVQHKRDVSDVIVQAKICPLNSKESAPQTRPDIPAGERRKAFKGGDRNPERWVFSSSESDDSSSVLRDSESGTKNQHNMESIQDVGLSYFSPEDLSTWQSWQQCAGGLPRCQDAMKNFRGNISKLENQGDSPCQVWTGIPVRISEDGNYTLTHIRDVSSYTKNQEFSPWRAQNSWRKMYLIGSHNYKCRCQQISMKHNFCKCDSVSCISHHNDNLGVHRTEKNYSCHDCGEEIMKVSLLNEDLIQTGPKPFPCDEHRTAFRDDIHSEFHQQLHLEGESRAYSLQGKGCGYTSVLHFHRRVHRGEVCMFESSHLPSHQRIYTEEKPCQCGCGQNFNRRSSLHTYELIHAGETACRCNIYEKTFSHSLDLNNIFRVRTGGKHHEYEENGNVFNLSSCLQVHQKIHAEEKLYTDVECEKGFICSSNLNLQHRVHVEESPYNSEGCDNGFGLASHFQDLEIVHTREEPCKRYTCGNSFSPNSYLQGHQKIHIGEKPYKECGNGFNWSSKLKNHQRVHPGEKPYKCNACGKGFSHRSVLNVHQRVHTGEKPYKCEECDKGFSRSSYLQAHQRVHTGEKPYKCEECGKGFSRNSYLQGHQRVHTGEKPYKCEECGKGFSRSSHLQGHQRVHTGEKPFKCEECGKGFSWSFNLQIHQRVHTGEKPYKCGECGKGFSKASTLLAHQRVHTGEKPYHCDECGKSFSQRSYLQSHQSVHTGERPYICEVCGKGFSQRAYLQGHQRVHTRVKPYKCEMCGKGFSQSSRLEAHRRVHTGGKPYKCEVCTKGFSESSRLQAHQRVHTEGRPYKCEQCGKGFSGFSSLQAHHRVHTGEKPYKCEVCGKRFSQRSNLQAHQRVHTGEKPYKCDACGKGFRWSSGLLIHQRVHSGDKLYKNEYGKDYSSSENPYRN</sequence>
<organism evidence="16 17">
    <name type="scientific">Pteropus alecto</name>
    <name type="common">Black flying fox</name>
    <dbReference type="NCBI Taxonomy" id="9402"/>
    <lineage>
        <taxon>Eukaryota</taxon>
        <taxon>Metazoa</taxon>
        <taxon>Chordata</taxon>
        <taxon>Craniata</taxon>
        <taxon>Vertebrata</taxon>
        <taxon>Euteleostomi</taxon>
        <taxon>Mammalia</taxon>
        <taxon>Eutheria</taxon>
        <taxon>Laurasiatheria</taxon>
        <taxon>Chiroptera</taxon>
        <taxon>Yinpterochiroptera</taxon>
        <taxon>Pteropodoidea</taxon>
        <taxon>Pteropodidae</taxon>
        <taxon>Pteropodinae</taxon>
        <taxon>Pteropus</taxon>
    </lineage>
</organism>
<dbReference type="FunFam" id="3.30.160.60:FF:000663">
    <property type="entry name" value="Zinc finger protein 45"/>
    <property type="match status" value="6"/>
</dbReference>
<protein>
    <submittedName>
        <fullName evidence="16">Zinc finger protein 112 like protein</fullName>
    </submittedName>
</protein>
<dbReference type="InterPro" id="IPR036051">
    <property type="entry name" value="KRAB_dom_sf"/>
</dbReference>
<dbReference type="FunFam" id="3.30.160.60:FF:000274">
    <property type="entry name" value="zinc finger protein 16"/>
    <property type="match status" value="2"/>
</dbReference>
<proteinExistence type="inferred from homology"/>
<dbReference type="PROSITE" id="PS50157">
    <property type="entry name" value="ZINC_FINGER_C2H2_2"/>
    <property type="match status" value="17"/>
</dbReference>
<keyword evidence="11" id="KW-0539">Nucleus</keyword>
<feature type="domain" description="C2H2-type" evidence="14">
    <location>
        <begin position="596"/>
        <end position="623"/>
    </location>
</feature>
<comment type="subcellular location">
    <subcellularLocation>
        <location evidence="2">Nucleus</location>
    </subcellularLocation>
</comment>
<dbReference type="FunFam" id="3.30.160.60:FF:002343">
    <property type="entry name" value="Zinc finger protein 33A"/>
    <property type="match status" value="2"/>
</dbReference>
<evidence type="ECO:0000256" key="4">
    <source>
        <dbReference type="ARBA" id="ARBA00022723"/>
    </source>
</evidence>
<feature type="domain" description="C2H2-type" evidence="14">
    <location>
        <begin position="986"/>
        <end position="1013"/>
    </location>
</feature>
<dbReference type="Proteomes" id="UP000010552">
    <property type="component" value="Unassembled WGS sequence"/>
</dbReference>
<feature type="domain" description="C2H2-type" evidence="14">
    <location>
        <begin position="818"/>
        <end position="845"/>
    </location>
</feature>
<feature type="domain" description="KRAB" evidence="15">
    <location>
        <begin position="106"/>
        <end position="192"/>
    </location>
</feature>
<dbReference type="InterPro" id="IPR001909">
    <property type="entry name" value="KRAB"/>
</dbReference>
<dbReference type="Gene3D" id="3.30.160.60">
    <property type="entry name" value="Classic Zinc Finger"/>
    <property type="match status" value="19"/>
</dbReference>
<feature type="domain" description="C2H2-type" evidence="14">
    <location>
        <begin position="762"/>
        <end position="789"/>
    </location>
</feature>
<evidence type="ECO:0000256" key="6">
    <source>
        <dbReference type="ARBA" id="ARBA00022771"/>
    </source>
</evidence>
<dbReference type="FunFam" id="3.30.160.60:FF:000006">
    <property type="entry name" value="Zinc finger protein 184 (Kruppel-like)"/>
    <property type="match status" value="1"/>
</dbReference>
<dbReference type="SUPFAM" id="SSF109640">
    <property type="entry name" value="KRAB domain (Kruppel-associated box)"/>
    <property type="match status" value="1"/>
</dbReference>
<feature type="region of interest" description="Disordered" evidence="13">
    <location>
        <begin position="210"/>
        <end position="265"/>
    </location>
</feature>
<dbReference type="STRING" id="9402.L5KM38"/>
<dbReference type="Gene3D" id="6.10.140.140">
    <property type="match status" value="1"/>
</dbReference>
<evidence type="ECO:0000256" key="5">
    <source>
        <dbReference type="ARBA" id="ARBA00022737"/>
    </source>
</evidence>
<feature type="domain" description="C2H2-type" evidence="14">
    <location>
        <begin position="846"/>
        <end position="873"/>
    </location>
</feature>
<feature type="domain" description="C2H2-type" evidence="14">
    <location>
        <begin position="706"/>
        <end position="733"/>
    </location>
</feature>
<keyword evidence="10" id="KW-0804">Transcription</keyword>
<dbReference type="PANTHER" id="PTHR24384:SF242">
    <property type="entry name" value="ZINC FINGER PROTEIN 628"/>
    <property type="match status" value="1"/>
</dbReference>
<comment type="similarity">
    <text evidence="3">Belongs to the krueppel C2H2-type zinc-finger protein family.</text>
</comment>
<evidence type="ECO:0000313" key="16">
    <source>
        <dbReference type="EMBL" id="ELK12719.1"/>
    </source>
</evidence>
<evidence type="ECO:0000256" key="13">
    <source>
        <dbReference type="SAM" id="MobiDB-lite"/>
    </source>
</evidence>
<feature type="domain" description="C2H2-type" evidence="14">
    <location>
        <begin position="958"/>
        <end position="985"/>
    </location>
</feature>
<dbReference type="PROSITE" id="PS00028">
    <property type="entry name" value="ZINC_FINGER_C2H2_1"/>
    <property type="match status" value="14"/>
</dbReference>
<evidence type="ECO:0000256" key="3">
    <source>
        <dbReference type="ARBA" id="ARBA00006991"/>
    </source>
</evidence>
<evidence type="ECO:0000256" key="9">
    <source>
        <dbReference type="ARBA" id="ARBA00023125"/>
    </source>
</evidence>
<evidence type="ECO:0000256" key="7">
    <source>
        <dbReference type="ARBA" id="ARBA00022833"/>
    </source>
</evidence>
<evidence type="ECO:0000256" key="1">
    <source>
        <dbReference type="ARBA" id="ARBA00003767"/>
    </source>
</evidence>
<dbReference type="PROSITE" id="PS50805">
    <property type="entry name" value="KRAB"/>
    <property type="match status" value="1"/>
</dbReference>
<name>L5KM38_PTEAL</name>
<evidence type="ECO:0000259" key="15">
    <source>
        <dbReference type="PROSITE" id="PS50805"/>
    </source>
</evidence>
<dbReference type="InterPro" id="IPR013087">
    <property type="entry name" value="Znf_C2H2_type"/>
</dbReference>
<dbReference type="GO" id="GO:0000978">
    <property type="term" value="F:RNA polymerase II cis-regulatory region sequence-specific DNA binding"/>
    <property type="evidence" value="ECO:0007669"/>
    <property type="project" value="TreeGrafter"/>
</dbReference>
<feature type="domain" description="C2H2-type" evidence="14">
    <location>
        <begin position="734"/>
        <end position="761"/>
    </location>
</feature>
<feature type="domain" description="C2H2-type" evidence="14">
    <location>
        <begin position="1042"/>
        <end position="1069"/>
    </location>
</feature>
<keyword evidence="6 12" id="KW-0863">Zinc-finger</keyword>
<keyword evidence="8" id="KW-0805">Transcription regulation</keyword>
<keyword evidence="17" id="KW-1185">Reference proteome</keyword>
<dbReference type="GO" id="GO:0005634">
    <property type="term" value="C:nucleus"/>
    <property type="evidence" value="ECO:0007669"/>
    <property type="project" value="UniProtKB-SubCell"/>
</dbReference>
<feature type="domain" description="C2H2-type" evidence="14">
    <location>
        <begin position="650"/>
        <end position="679"/>
    </location>
</feature>
<dbReference type="AlphaFoldDB" id="L5KM38"/>
<evidence type="ECO:0000313" key="17">
    <source>
        <dbReference type="Proteomes" id="UP000010552"/>
    </source>
</evidence>
<evidence type="ECO:0000256" key="11">
    <source>
        <dbReference type="ARBA" id="ARBA00023242"/>
    </source>
</evidence>
<dbReference type="eggNOG" id="KOG1721">
    <property type="taxonomic scope" value="Eukaryota"/>
</dbReference>
<keyword evidence="9" id="KW-0238">DNA-binding</keyword>
<comment type="function">
    <text evidence="1">May be involved in transcriptional regulation.</text>
</comment>
<feature type="domain" description="C2H2-type" evidence="14">
    <location>
        <begin position="930"/>
        <end position="957"/>
    </location>
</feature>
<keyword evidence="7" id="KW-0862">Zinc</keyword>
<evidence type="ECO:0000256" key="8">
    <source>
        <dbReference type="ARBA" id="ARBA00023015"/>
    </source>
</evidence>
<feature type="domain" description="C2H2-type" evidence="14">
    <location>
        <begin position="511"/>
        <end position="539"/>
    </location>
</feature>
<dbReference type="GO" id="GO:0008270">
    <property type="term" value="F:zinc ion binding"/>
    <property type="evidence" value="ECO:0007669"/>
    <property type="project" value="UniProtKB-KW"/>
</dbReference>
<feature type="domain" description="C2H2-type" evidence="14">
    <location>
        <begin position="790"/>
        <end position="817"/>
    </location>
</feature>
<dbReference type="Pfam" id="PF00096">
    <property type="entry name" value="zf-C2H2"/>
    <property type="match status" value="12"/>
</dbReference>
<dbReference type="InterPro" id="IPR036236">
    <property type="entry name" value="Znf_C2H2_sf"/>
</dbReference>
<reference evidence="17" key="1">
    <citation type="journal article" date="2013" name="Science">
        <title>Comparative analysis of bat genomes provides insight into the evolution of flight and immunity.</title>
        <authorList>
            <person name="Zhang G."/>
            <person name="Cowled C."/>
            <person name="Shi Z."/>
            <person name="Huang Z."/>
            <person name="Bishop-Lilly K.A."/>
            <person name="Fang X."/>
            <person name="Wynne J.W."/>
            <person name="Xiong Z."/>
            <person name="Baker M.L."/>
            <person name="Zhao W."/>
            <person name="Tachedjian M."/>
            <person name="Zhu Y."/>
            <person name="Zhou P."/>
            <person name="Jiang X."/>
            <person name="Ng J."/>
            <person name="Yang L."/>
            <person name="Wu L."/>
            <person name="Xiao J."/>
            <person name="Feng Y."/>
            <person name="Chen Y."/>
            <person name="Sun X."/>
            <person name="Zhang Y."/>
            <person name="Marsh G.A."/>
            <person name="Crameri G."/>
            <person name="Broder C.C."/>
            <person name="Frey K.G."/>
            <person name="Wang L.F."/>
            <person name="Wang J."/>
        </authorList>
    </citation>
    <scope>NUCLEOTIDE SEQUENCE [LARGE SCALE GENOMIC DNA]</scope>
</reference>
<keyword evidence="5" id="KW-0677">Repeat</keyword>
<evidence type="ECO:0000256" key="10">
    <source>
        <dbReference type="ARBA" id="ARBA00023163"/>
    </source>
</evidence>
<dbReference type="GO" id="GO:0000981">
    <property type="term" value="F:DNA-binding transcription factor activity, RNA polymerase II-specific"/>
    <property type="evidence" value="ECO:0007669"/>
    <property type="project" value="TreeGrafter"/>
</dbReference>
<evidence type="ECO:0000256" key="12">
    <source>
        <dbReference type="PROSITE-ProRule" id="PRU00042"/>
    </source>
</evidence>
<dbReference type="InParanoid" id="L5KM38"/>
<dbReference type="FunFam" id="3.30.160.60:FF:002357">
    <property type="entry name" value="Zinc finger protein 782"/>
    <property type="match status" value="2"/>
</dbReference>
<feature type="domain" description="C2H2-type" evidence="14">
    <location>
        <begin position="681"/>
        <end position="705"/>
    </location>
</feature>
<feature type="domain" description="C2H2-type" evidence="14">
    <location>
        <begin position="874"/>
        <end position="901"/>
    </location>
</feature>